<dbReference type="InterPro" id="IPR011055">
    <property type="entry name" value="Dup_hybrid_motif"/>
</dbReference>
<dbReference type="Proteomes" id="UP000612893">
    <property type="component" value="Unassembled WGS sequence"/>
</dbReference>
<dbReference type="PANTHER" id="PTHR21666">
    <property type="entry name" value="PEPTIDASE-RELATED"/>
    <property type="match status" value="1"/>
</dbReference>
<feature type="domain" description="M23ase beta-sheet core" evidence="2">
    <location>
        <begin position="283"/>
        <end position="376"/>
    </location>
</feature>
<accession>A0A934N847</accession>
<evidence type="ECO:0000259" key="2">
    <source>
        <dbReference type="Pfam" id="PF01551"/>
    </source>
</evidence>
<dbReference type="AlphaFoldDB" id="A0A934N847"/>
<dbReference type="GO" id="GO:0004222">
    <property type="term" value="F:metalloendopeptidase activity"/>
    <property type="evidence" value="ECO:0007669"/>
    <property type="project" value="TreeGrafter"/>
</dbReference>
<dbReference type="Gene3D" id="2.70.70.10">
    <property type="entry name" value="Glucose Permease (Domain IIA)"/>
    <property type="match status" value="1"/>
</dbReference>
<dbReference type="EMBL" id="JAEKNR010000069">
    <property type="protein sequence ID" value="MBJ7597603.1"/>
    <property type="molecule type" value="Genomic_DNA"/>
</dbReference>
<dbReference type="InterPro" id="IPR016047">
    <property type="entry name" value="M23ase_b-sheet_dom"/>
</dbReference>
<comment type="caution">
    <text evidence="3">The sequence shown here is derived from an EMBL/GenBank/DDBJ whole genome shotgun (WGS) entry which is preliminary data.</text>
</comment>
<dbReference type="PANTHER" id="PTHR21666:SF270">
    <property type="entry name" value="MUREIN HYDROLASE ACTIVATOR ENVC"/>
    <property type="match status" value="1"/>
</dbReference>
<evidence type="ECO:0000313" key="3">
    <source>
        <dbReference type="EMBL" id="MBJ7597603.1"/>
    </source>
</evidence>
<proteinExistence type="predicted"/>
<name>A0A934N847_9BACT</name>
<feature type="region of interest" description="Disordered" evidence="1">
    <location>
        <begin position="224"/>
        <end position="243"/>
    </location>
</feature>
<dbReference type="CDD" id="cd12797">
    <property type="entry name" value="M23_peptidase"/>
    <property type="match status" value="1"/>
</dbReference>
<dbReference type="InterPro" id="IPR050570">
    <property type="entry name" value="Cell_wall_metabolism_enzyme"/>
</dbReference>
<protein>
    <submittedName>
        <fullName evidence="3">Peptidoglycan DD-metalloendopeptidase family protein</fullName>
    </submittedName>
</protein>
<evidence type="ECO:0000313" key="4">
    <source>
        <dbReference type="Proteomes" id="UP000612893"/>
    </source>
</evidence>
<organism evidence="3 4">
    <name type="scientific">Candidatus Nephthysia bennettiae</name>
    <dbReference type="NCBI Taxonomy" id="3127016"/>
    <lineage>
        <taxon>Bacteria</taxon>
        <taxon>Bacillati</taxon>
        <taxon>Candidatus Dormiibacterota</taxon>
        <taxon>Candidatus Dormibacteria</taxon>
        <taxon>Candidatus Dormibacterales</taxon>
        <taxon>Candidatus Dormibacteraceae</taxon>
        <taxon>Candidatus Nephthysia</taxon>
    </lineage>
</organism>
<dbReference type="SUPFAM" id="SSF51261">
    <property type="entry name" value="Duplicated hybrid motif"/>
    <property type="match status" value="1"/>
</dbReference>
<dbReference type="Pfam" id="PF01551">
    <property type="entry name" value="Peptidase_M23"/>
    <property type="match status" value="1"/>
</dbReference>
<gene>
    <name evidence="3" type="ORF">JF922_05900</name>
</gene>
<reference evidence="3" key="1">
    <citation type="submission" date="2020-10" db="EMBL/GenBank/DDBJ databases">
        <title>Ca. Dormibacterota MAGs.</title>
        <authorList>
            <person name="Montgomery K."/>
        </authorList>
    </citation>
    <scope>NUCLEOTIDE SEQUENCE [LARGE SCALE GENOMIC DNA]</scope>
    <source>
        <strain evidence="3">SC8812_S17_10</strain>
    </source>
</reference>
<sequence length="388" mass="40718">MKLGPAMADVLTAQERLTGSLSDNGHAQSQLEASVAGSQHRLDALDVELGKLDSDIQKTDGQVKSSKEQVAVIARALYLQPDSLLVQVAQAGGPQEAVTATSDLLSAADRADSLQRKLQADLSRLRSDREKRQRARDEAARVLYEQSGVLDELRALLQQQQGTEEKLAGVIQRARGALSATGAQATLLGGAVADQIRLDERTLVAEAEREAWSEAAIWARVNHAVPPPPPSSGSNTASGSAANIQPDARGSTFIWPEQGASTTQGYGPTDLWFEPSFGGFAHFHTGIDLVSSDTRIFAASGGVVTAVGHGSSGYGNYIVVAHAGGYSTLYGHLSETMVSLGSTVNQGQQLGVEGSTGMSTGPHLHFEVRLNGNPVDSSPLLPSRGHAG</sequence>
<dbReference type="RefSeq" id="WP_338199968.1">
    <property type="nucleotide sequence ID" value="NZ_JAEKNR010000069.1"/>
</dbReference>
<evidence type="ECO:0000256" key="1">
    <source>
        <dbReference type="SAM" id="MobiDB-lite"/>
    </source>
</evidence>
<feature type="compositionally biased region" description="Low complexity" evidence="1">
    <location>
        <begin position="232"/>
        <end position="243"/>
    </location>
</feature>
<keyword evidence="4" id="KW-1185">Reference proteome</keyword>